<dbReference type="SUPFAM" id="SSF53335">
    <property type="entry name" value="S-adenosyl-L-methionine-dependent methyltransferases"/>
    <property type="match status" value="1"/>
</dbReference>
<dbReference type="AlphaFoldDB" id="A0A395IPA5"/>
<name>A0A395IPA5_9HELO</name>
<evidence type="ECO:0000313" key="1">
    <source>
        <dbReference type="EMBL" id="RAL60199.1"/>
    </source>
</evidence>
<proteinExistence type="predicted"/>
<accession>A0A395IPA5</accession>
<dbReference type="Gene3D" id="3.40.50.150">
    <property type="entry name" value="Vaccinia Virus protein VP39"/>
    <property type="match status" value="2"/>
</dbReference>
<evidence type="ECO:0000313" key="2">
    <source>
        <dbReference type="Proteomes" id="UP000249056"/>
    </source>
</evidence>
<dbReference type="EMBL" id="QKRW01000043">
    <property type="protein sequence ID" value="RAL60199.1"/>
    <property type="molecule type" value="Genomic_DNA"/>
</dbReference>
<sequence length="283" mass="32382">METIVQPEELEREQYLLIRRDEEEKDRLNYQSNYIKLIRHGHVLDPRIPKENVSRVADIAAGTGIWLREMAAELVEGGYNQPVEAVGFDISAVQFPKISPPGNNFDVVHVRLLVLAIPAEQIKHVVNNLVELLKPGGYLQWTDIPFKDGLCRRDLITIGNIDEDCLSFKSDTERMVKLVEEDGYSSDLVGLVKDLLQDLPLEDVHVTDNTNEAYLRPEIRGQTAEWQSRTMSLIKEMLLSRHGHSKEQAKIDADNYRKSILELGRRGMIFRSLISTLVARKKR</sequence>
<organism evidence="1 2">
    <name type="scientific">Monilinia fructigena</name>
    <dbReference type="NCBI Taxonomy" id="38457"/>
    <lineage>
        <taxon>Eukaryota</taxon>
        <taxon>Fungi</taxon>
        <taxon>Dikarya</taxon>
        <taxon>Ascomycota</taxon>
        <taxon>Pezizomycotina</taxon>
        <taxon>Leotiomycetes</taxon>
        <taxon>Helotiales</taxon>
        <taxon>Sclerotiniaceae</taxon>
        <taxon>Monilinia</taxon>
    </lineage>
</organism>
<dbReference type="InterPro" id="IPR029063">
    <property type="entry name" value="SAM-dependent_MTases_sf"/>
</dbReference>
<dbReference type="Proteomes" id="UP000249056">
    <property type="component" value="Unassembled WGS sequence"/>
</dbReference>
<dbReference type="CDD" id="cd02440">
    <property type="entry name" value="AdoMet_MTases"/>
    <property type="match status" value="1"/>
</dbReference>
<dbReference type="Pfam" id="PF13489">
    <property type="entry name" value="Methyltransf_23"/>
    <property type="match status" value="1"/>
</dbReference>
<dbReference type="OrthoDB" id="184880at2759"/>
<reference evidence="1 2" key="1">
    <citation type="submission" date="2018-06" db="EMBL/GenBank/DDBJ databases">
        <title>Genome Sequence of the Brown Rot Fungal Pathogen Monilinia fructigena.</title>
        <authorList>
            <person name="Landi L."/>
            <person name="De Miccolis Angelini R.M."/>
            <person name="Pollastro S."/>
            <person name="Abate D."/>
            <person name="Faretra F."/>
            <person name="Romanazzi G."/>
        </authorList>
    </citation>
    <scope>NUCLEOTIDE SEQUENCE [LARGE SCALE GENOMIC DNA]</scope>
    <source>
        <strain evidence="1 2">Mfrg269</strain>
    </source>
</reference>
<protein>
    <recommendedName>
        <fullName evidence="3">Methyltransferase domain-containing protein</fullName>
    </recommendedName>
</protein>
<gene>
    <name evidence="1" type="ORF">DID88_000820</name>
</gene>
<comment type="caution">
    <text evidence="1">The sequence shown here is derived from an EMBL/GenBank/DDBJ whole genome shotgun (WGS) entry which is preliminary data.</text>
</comment>
<keyword evidence="2" id="KW-1185">Reference proteome</keyword>
<evidence type="ECO:0008006" key="3">
    <source>
        <dbReference type="Google" id="ProtNLM"/>
    </source>
</evidence>